<accession>A0A495JWP1</accession>
<evidence type="ECO:0000313" key="2">
    <source>
        <dbReference type="Proteomes" id="UP000277671"/>
    </source>
</evidence>
<keyword evidence="2" id="KW-1185">Reference proteome</keyword>
<protein>
    <submittedName>
        <fullName evidence="1">Uncharacterized protein</fullName>
    </submittedName>
</protein>
<organism evidence="1 2">
    <name type="scientific">Micromonospora pisi</name>
    <dbReference type="NCBI Taxonomy" id="589240"/>
    <lineage>
        <taxon>Bacteria</taxon>
        <taxon>Bacillati</taxon>
        <taxon>Actinomycetota</taxon>
        <taxon>Actinomycetes</taxon>
        <taxon>Micromonosporales</taxon>
        <taxon>Micromonosporaceae</taxon>
        <taxon>Micromonospora</taxon>
    </lineage>
</organism>
<comment type="caution">
    <text evidence="1">The sequence shown here is derived from an EMBL/GenBank/DDBJ whole genome shotgun (WGS) entry which is preliminary data.</text>
</comment>
<reference evidence="1 2" key="1">
    <citation type="submission" date="2018-10" db="EMBL/GenBank/DDBJ databases">
        <title>Sequencing the genomes of 1000 actinobacteria strains.</title>
        <authorList>
            <person name="Klenk H.-P."/>
        </authorList>
    </citation>
    <scope>NUCLEOTIDE SEQUENCE [LARGE SCALE GENOMIC DNA]</scope>
    <source>
        <strain evidence="1 2">DSM 45175</strain>
    </source>
</reference>
<name>A0A495JWP1_9ACTN</name>
<evidence type="ECO:0000313" key="1">
    <source>
        <dbReference type="EMBL" id="RKR92674.1"/>
    </source>
</evidence>
<dbReference type="OrthoDB" id="3872276at2"/>
<dbReference type="Proteomes" id="UP000277671">
    <property type="component" value="Unassembled WGS sequence"/>
</dbReference>
<gene>
    <name evidence="1" type="ORF">BDK92_7150</name>
</gene>
<dbReference type="RefSeq" id="WP_121160632.1">
    <property type="nucleotide sequence ID" value="NZ_RBKT01000001.1"/>
</dbReference>
<dbReference type="EMBL" id="RBKT01000001">
    <property type="protein sequence ID" value="RKR92674.1"/>
    <property type="molecule type" value="Genomic_DNA"/>
</dbReference>
<dbReference type="AlphaFoldDB" id="A0A495JWP1"/>
<sequence>MNQIEPIRIDAEPRPAVWRSPSINSACPNPDADPSQVVVEAWQNFMGPEAEYRERMGAMAGPAHTRIVMEHSCGWTVSLPPGPLSWSYLADAITEHFPDADNPTGEIADTDAKPALPTLGRSVGTASITLPAVTGPGPEASGECPKCGKLHHPWCPPYDKPTDEPTPEVVTYHVTRGPGPGRLEAEPGPEVTEVWDCDGDQWKRVTAGWIPRSWHGLPLNDDFGYPSAWRELVQHFGPITTRRPA</sequence>
<proteinExistence type="predicted"/>